<name>A0ABP0TWU9_9BRYO</name>
<evidence type="ECO:0000256" key="1">
    <source>
        <dbReference type="ARBA" id="ARBA00009431"/>
    </source>
</evidence>
<dbReference type="PANTHER" id="PTHR11802:SF449">
    <property type="entry name" value="CARBOXYPEPTIDASE"/>
    <property type="match status" value="1"/>
</dbReference>
<evidence type="ECO:0000313" key="2">
    <source>
        <dbReference type="EMBL" id="CAK9206879.1"/>
    </source>
</evidence>
<accession>A0ABP0TWU9</accession>
<dbReference type="PANTHER" id="PTHR11802">
    <property type="entry name" value="SERINE PROTEASE FAMILY S10 SERINE CARBOXYPEPTIDASE"/>
    <property type="match status" value="1"/>
</dbReference>
<dbReference type="Pfam" id="PF00450">
    <property type="entry name" value="Peptidase_S10"/>
    <property type="match status" value="1"/>
</dbReference>
<evidence type="ECO:0008006" key="4">
    <source>
        <dbReference type="Google" id="ProtNLM"/>
    </source>
</evidence>
<protein>
    <recommendedName>
        <fullName evidence="4">Serine carboxypeptidase</fullName>
    </recommendedName>
</protein>
<dbReference type="Gene3D" id="3.40.50.1820">
    <property type="entry name" value="alpha/beta hydrolase"/>
    <property type="match status" value="1"/>
</dbReference>
<dbReference type="EMBL" id="OZ019907">
    <property type="protein sequence ID" value="CAK9206879.1"/>
    <property type="molecule type" value="Genomic_DNA"/>
</dbReference>
<proteinExistence type="inferred from homology"/>
<dbReference type="InterPro" id="IPR029058">
    <property type="entry name" value="AB_hydrolase_fold"/>
</dbReference>
<keyword evidence="3" id="KW-1185">Reference proteome</keyword>
<reference evidence="2" key="1">
    <citation type="submission" date="2024-02" db="EMBL/GenBank/DDBJ databases">
        <authorList>
            <consortium name="ELIXIR-Norway"/>
            <consortium name="Elixir Norway"/>
        </authorList>
    </citation>
    <scope>NUCLEOTIDE SEQUENCE</scope>
</reference>
<gene>
    <name evidence="2" type="ORF">CSSPTR1EN2_LOCUS8569</name>
</gene>
<dbReference type="Proteomes" id="UP001497512">
    <property type="component" value="Chromosome 15"/>
</dbReference>
<comment type="similarity">
    <text evidence="1">Belongs to the peptidase S10 family.</text>
</comment>
<dbReference type="InterPro" id="IPR001563">
    <property type="entry name" value="Peptidase_S10"/>
</dbReference>
<organism evidence="2 3">
    <name type="scientific">Sphagnum troendelagicum</name>
    <dbReference type="NCBI Taxonomy" id="128251"/>
    <lineage>
        <taxon>Eukaryota</taxon>
        <taxon>Viridiplantae</taxon>
        <taxon>Streptophyta</taxon>
        <taxon>Embryophyta</taxon>
        <taxon>Bryophyta</taxon>
        <taxon>Sphagnophytina</taxon>
        <taxon>Sphagnopsida</taxon>
        <taxon>Sphagnales</taxon>
        <taxon>Sphagnaceae</taxon>
        <taxon>Sphagnum</taxon>
    </lineage>
</organism>
<evidence type="ECO:0000313" key="3">
    <source>
        <dbReference type="Proteomes" id="UP001497512"/>
    </source>
</evidence>
<dbReference type="SUPFAM" id="SSF53474">
    <property type="entry name" value="alpha/beta-Hydrolases"/>
    <property type="match status" value="1"/>
</dbReference>
<sequence length="223" mass="24519">MLQQQQLSNAHGIIVAHKSLHPPSLKSIGAGALSIKKHLVVCTHGWGHSVQQQQQSSCCVQPEYWRRRVQRSLLFFPKLQIHHSATSAQTEEAAQGGDEEEGATRSYYEFPHEALPTSSGYLPVSNSSSSRLFYVFYEATEEEKSSSSSSSSSDTTTTTPLLLWLNGGPGCSSLIGCFYELGPWRVTEKGRLQPNQGAWNRRPDSSSSSSPIIIHRAALNPFS</sequence>